<evidence type="ECO:0000256" key="2">
    <source>
        <dbReference type="SAM" id="Phobius"/>
    </source>
</evidence>
<keyword evidence="1" id="KW-0175">Coiled coil</keyword>
<feature type="transmembrane region" description="Helical" evidence="2">
    <location>
        <begin position="88"/>
        <end position="107"/>
    </location>
</feature>
<dbReference type="Proteomes" id="UP000009168">
    <property type="component" value="Unassembled WGS sequence"/>
</dbReference>
<keyword evidence="4" id="KW-1185">Reference proteome</keyword>
<feature type="transmembrane region" description="Helical" evidence="2">
    <location>
        <begin position="432"/>
        <end position="457"/>
    </location>
</feature>
<feature type="coiled-coil region" evidence="1">
    <location>
        <begin position="160"/>
        <end position="190"/>
    </location>
</feature>
<feature type="transmembrane region" description="Helical" evidence="2">
    <location>
        <begin position="46"/>
        <end position="67"/>
    </location>
</feature>
<keyword evidence="2" id="KW-1133">Transmembrane helix</keyword>
<keyword evidence="2" id="KW-0472">Membrane</keyword>
<dbReference type="SUPFAM" id="SSF52047">
    <property type="entry name" value="RNI-like"/>
    <property type="match status" value="1"/>
</dbReference>
<organism evidence="3 4">
    <name type="scientific">Tetrahymena thermophila (strain SB210)</name>
    <dbReference type="NCBI Taxonomy" id="312017"/>
    <lineage>
        <taxon>Eukaryota</taxon>
        <taxon>Sar</taxon>
        <taxon>Alveolata</taxon>
        <taxon>Ciliophora</taxon>
        <taxon>Intramacronucleata</taxon>
        <taxon>Oligohymenophorea</taxon>
        <taxon>Hymenostomatida</taxon>
        <taxon>Tetrahymenina</taxon>
        <taxon>Tetrahymenidae</taxon>
        <taxon>Tetrahymena</taxon>
    </lineage>
</organism>
<accession>I7MA27</accession>
<dbReference type="OrthoDB" id="327713at2759"/>
<protein>
    <submittedName>
        <fullName evidence="3">Transmembrane protein, putative</fullName>
    </submittedName>
</protein>
<keyword evidence="2 3" id="KW-0812">Transmembrane</keyword>
<proteinExistence type="predicted"/>
<sequence length="1223" mass="143169">MGFKQTKSYLRISLFAVKVAIGIFGLISDIIYYYTEDFKITYIKDIMAFFILLSPLIQVLAWGILLSEIKMKIPEPQEDERVKNSKSLFQYICNYLYCLVIYYFTILKSILMLLPYTIFVALLQETKVFPVFLFGYTYLKYQAVLTADLMRNISSYLEFQDEKEANKKNLKQKEKSLQKESSNLQQAQLNNQQILDFHKDQIEVIGKQSNLKQISNNNRISNNQDQLEQKADDNLIQENKNSMNILKKMFQNSKRNQLKTKNFMQTISQTNNSQISQYQKQSGIHQIDNTNNNFESNQNLPLKKLQNLITIQLCNDRFQKNTQIINGQSVAEENYLKNTPNSIKSNYDSTYQLTQQQEESVNKFGFSQIDVTLDANLLPTIDTLLIDKNLQQFILITDIVKAIFGALPMTIVKYLNNNLNNRWKTSSNNIDYFILLSFLISLFTILTHGIQLMGILYNDNIKIYYKTLQYLSNMQKKDLQSTKNLIKKQKNINENDLQMQQRQQLLEDYQENDQLKQNQFFGFGKLFPMMKILKINSQNQIKKLNMLRQQACDEVKCMQYNLSNHTFIAANLQKHMKQSLPKFKNLQKLVIKFNNNYFGEGLEEIVKNFLSSMPFLRNIQLSFYQNLLKQEQIQIIYLSINEWMTNNQNQIISVLFETDLAFLWYPSQIELEENQFLFLDKLQEMIIGYNKNDKIIFSVNIPEKTILDDEAQILSQQIMDWINLQKFQLNCKELSAAGENMIKKALLNNQSIQNHQFSCSKNGVICSKGYRFDAQPNKGYLYIQNENFFFNVIGVNILINKQIKEQWKLYLHTINLNFSQENPQSKYSLCESELQALFHYLSSQNFIKNISINLLNNNLGDNIGSIISQSLIQLPKLETVNINFEGNRLTKIGFKDFINVFTKKKKSLKCLELNLNGCQIYQEGAQQLCKYFEMLISKQENQNNRSDIQLQKFVINLTKNRVNQKGIELILDNISKIQSLEYIDLIIKGISLANVHKFDFSSLCYLRELHLTLWYNQFTKDGFSNFVSSFETFPSTIQKLNLDLCHNEIQSQLYPFLNFLNKNNNLLELILNLEGNSNLNFLPNIKEILMDQQRILSLQINLSRCDFDYNSILELKQGLIFLVNLKILCLDFSKNKKFDDDCFLAINFVFSELKTLEEIQYTCQETQITNQSIEAISYQLQTFKKLETFIVDFSNNNIDESMKNLLRQSLVKAKKITNPSLII</sequence>
<evidence type="ECO:0000313" key="3">
    <source>
        <dbReference type="EMBL" id="EAS03273.2"/>
    </source>
</evidence>
<feature type="transmembrane region" description="Helical" evidence="2">
    <location>
        <begin position="12"/>
        <end position="34"/>
    </location>
</feature>
<dbReference type="InterPro" id="IPR032675">
    <property type="entry name" value="LRR_dom_sf"/>
</dbReference>
<dbReference type="InParanoid" id="I7MA27"/>
<dbReference type="KEGG" id="tet:TTHERM_00537080"/>
<dbReference type="AlphaFoldDB" id="I7MA27"/>
<dbReference type="RefSeq" id="XP_001023518.2">
    <property type="nucleotide sequence ID" value="XM_001023518.3"/>
</dbReference>
<gene>
    <name evidence="3" type="ORF">TTHERM_00537080</name>
</gene>
<evidence type="ECO:0000313" key="4">
    <source>
        <dbReference type="Proteomes" id="UP000009168"/>
    </source>
</evidence>
<dbReference type="EMBL" id="GG662495">
    <property type="protein sequence ID" value="EAS03273.2"/>
    <property type="molecule type" value="Genomic_DNA"/>
</dbReference>
<dbReference type="GeneID" id="7842662"/>
<name>I7MA27_TETTS</name>
<feature type="transmembrane region" description="Helical" evidence="2">
    <location>
        <begin position="393"/>
        <end position="412"/>
    </location>
</feature>
<dbReference type="Gene3D" id="3.80.10.10">
    <property type="entry name" value="Ribonuclease Inhibitor"/>
    <property type="match status" value="3"/>
</dbReference>
<reference evidence="4" key="1">
    <citation type="journal article" date="2006" name="PLoS Biol.">
        <title>Macronuclear genome sequence of the ciliate Tetrahymena thermophila, a model eukaryote.</title>
        <authorList>
            <person name="Eisen J.A."/>
            <person name="Coyne R.S."/>
            <person name="Wu M."/>
            <person name="Wu D."/>
            <person name="Thiagarajan M."/>
            <person name="Wortman J.R."/>
            <person name="Badger J.H."/>
            <person name="Ren Q."/>
            <person name="Amedeo P."/>
            <person name="Jones K.M."/>
            <person name="Tallon L.J."/>
            <person name="Delcher A.L."/>
            <person name="Salzberg S.L."/>
            <person name="Silva J.C."/>
            <person name="Haas B.J."/>
            <person name="Majoros W.H."/>
            <person name="Farzad M."/>
            <person name="Carlton J.M."/>
            <person name="Smith R.K. Jr."/>
            <person name="Garg J."/>
            <person name="Pearlman R.E."/>
            <person name="Karrer K.M."/>
            <person name="Sun L."/>
            <person name="Manning G."/>
            <person name="Elde N.C."/>
            <person name="Turkewitz A.P."/>
            <person name="Asai D.J."/>
            <person name="Wilkes D.E."/>
            <person name="Wang Y."/>
            <person name="Cai H."/>
            <person name="Collins K."/>
            <person name="Stewart B.A."/>
            <person name="Lee S.R."/>
            <person name="Wilamowska K."/>
            <person name="Weinberg Z."/>
            <person name="Ruzzo W.L."/>
            <person name="Wloga D."/>
            <person name="Gaertig J."/>
            <person name="Frankel J."/>
            <person name="Tsao C.-C."/>
            <person name="Gorovsky M.A."/>
            <person name="Keeling P.J."/>
            <person name="Waller R.F."/>
            <person name="Patron N.J."/>
            <person name="Cherry J.M."/>
            <person name="Stover N.A."/>
            <person name="Krieger C.J."/>
            <person name="del Toro C."/>
            <person name="Ryder H.F."/>
            <person name="Williamson S.C."/>
            <person name="Barbeau R.A."/>
            <person name="Hamilton E.P."/>
            <person name="Orias E."/>
        </authorList>
    </citation>
    <scope>NUCLEOTIDE SEQUENCE [LARGE SCALE GENOMIC DNA]</scope>
    <source>
        <strain evidence="4">SB210</strain>
    </source>
</reference>
<evidence type="ECO:0000256" key="1">
    <source>
        <dbReference type="SAM" id="Coils"/>
    </source>
</evidence>